<keyword evidence="2" id="KW-1185">Reference proteome</keyword>
<dbReference type="OrthoDB" id="3645574at2759"/>
<gene>
    <name evidence="1" type="ORF">E4U42_002804</name>
</gene>
<dbReference type="AlphaFoldDB" id="A0A8K0NH94"/>
<evidence type="ECO:0000313" key="2">
    <source>
        <dbReference type="Proteomes" id="UP000811619"/>
    </source>
</evidence>
<organism evidence="1 2">
    <name type="scientific">Claviceps africana</name>
    <dbReference type="NCBI Taxonomy" id="83212"/>
    <lineage>
        <taxon>Eukaryota</taxon>
        <taxon>Fungi</taxon>
        <taxon>Dikarya</taxon>
        <taxon>Ascomycota</taxon>
        <taxon>Pezizomycotina</taxon>
        <taxon>Sordariomycetes</taxon>
        <taxon>Hypocreomycetidae</taxon>
        <taxon>Hypocreales</taxon>
        <taxon>Clavicipitaceae</taxon>
        <taxon>Claviceps</taxon>
    </lineage>
</organism>
<dbReference type="PANTHER" id="PTHR21310:SF37">
    <property type="entry name" value="AMINOGLYCOSIDE PHOSPHOTRANSFERASE DOMAIN-CONTAINING PROTEIN"/>
    <property type="match status" value="1"/>
</dbReference>
<name>A0A8K0NH94_9HYPO</name>
<sequence>MARHLSLHNRLWSLESAAKDETNLLLSFRYQNEAEHFRRRLWNHRNLIQATVRHHLRLRKDDICLILPPESWLQGGFNVCVVIEVESDRFTGRLIFRCPMPHKLAEQQYPGTIDEKLNCEVATYIWMQEHCADIRIPSLYAFGFISAGHSNIFVDDNWNVTCLIDLEWISALPREMLSVPYWLTNCSIDGIIDDEYVTFDEVRKTFLKIMDLESKKMQMEHDVNITDTMRDTWESKGVWFWACVRSINAWLFVFEDHILPKFSADQELIVDLKQVSTFWHHNIDHVVKAKVDDEERYQAELRSLFEGNN</sequence>
<dbReference type="InterPro" id="IPR051678">
    <property type="entry name" value="AGP_Transferase"/>
</dbReference>
<dbReference type="PANTHER" id="PTHR21310">
    <property type="entry name" value="AMINOGLYCOSIDE PHOSPHOTRANSFERASE-RELATED-RELATED"/>
    <property type="match status" value="1"/>
</dbReference>
<protein>
    <submittedName>
        <fullName evidence="1">Uncharacterized protein</fullName>
    </submittedName>
</protein>
<accession>A0A8K0NH94</accession>
<comment type="caution">
    <text evidence="1">The sequence shown here is derived from an EMBL/GenBank/DDBJ whole genome shotgun (WGS) entry which is preliminary data.</text>
</comment>
<evidence type="ECO:0000313" key="1">
    <source>
        <dbReference type="EMBL" id="KAG5926928.1"/>
    </source>
</evidence>
<dbReference type="Proteomes" id="UP000811619">
    <property type="component" value="Unassembled WGS sequence"/>
</dbReference>
<reference evidence="1" key="1">
    <citation type="journal article" date="2020" name="bioRxiv">
        <title>Whole genome comparisons of ergot fungi reveals the divergence and evolution of species within the genus Claviceps are the result of varying mechanisms driving genome evolution and host range expansion.</title>
        <authorList>
            <person name="Wyka S.A."/>
            <person name="Mondo S.J."/>
            <person name="Liu M."/>
            <person name="Dettman J."/>
            <person name="Nalam V."/>
            <person name="Broders K.D."/>
        </authorList>
    </citation>
    <scope>NUCLEOTIDE SEQUENCE</scope>
    <source>
        <strain evidence="1">CCC 489</strain>
    </source>
</reference>
<dbReference type="EMBL" id="SRPY01000224">
    <property type="protein sequence ID" value="KAG5926928.1"/>
    <property type="molecule type" value="Genomic_DNA"/>
</dbReference>
<proteinExistence type="predicted"/>